<dbReference type="AlphaFoldDB" id="A0A4Y7Q1N6"/>
<keyword evidence="1" id="KW-0812">Transmembrane</keyword>
<feature type="transmembrane region" description="Helical" evidence="1">
    <location>
        <begin position="82"/>
        <end position="105"/>
    </location>
</feature>
<feature type="transmembrane region" description="Helical" evidence="1">
    <location>
        <begin position="136"/>
        <end position="158"/>
    </location>
</feature>
<gene>
    <name evidence="2" type="ORF">BD410DRAFT_804502</name>
</gene>
<sequence>MCVRLNFVLHTVLTTDADNLGFNGPMHNLCWRKRRGELVRISDSMPYGGSHVKTRGWLIAVPMQVVLAIRAFAIWQCDRRVAGVLLLGMCSYWIALVFCSIKAAIGTRYAPSVLTTVLRECYSTASLTGTPKEIKLAFGALLSLDGIMFFLILLRALITDRTSRIQIVNVLLRDGTIYYSVIFGTFYLTYDHSKLIANVVLATTLPFERVVLSISVSNALLAAQSIGASHIILTFGPITIPEHYALCGQTHTHRGVHISGAANSAGQ</sequence>
<name>A0A4Y7Q1N6_9AGAM</name>
<keyword evidence="1" id="KW-1133">Transmembrane helix</keyword>
<dbReference type="EMBL" id="ML170183">
    <property type="protein sequence ID" value="TDL21072.1"/>
    <property type="molecule type" value="Genomic_DNA"/>
</dbReference>
<evidence type="ECO:0000256" key="1">
    <source>
        <dbReference type="SAM" id="Phobius"/>
    </source>
</evidence>
<dbReference type="Proteomes" id="UP000294933">
    <property type="component" value="Unassembled WGS sequence"/>
</dbReference>
<keyword evidence="1" id="KW-0472">Membrane</keyword>
<reference evidence="2 3" key="1">
    <citation type="submission" date="2018-06" db="EMBL/GenBank/DDBJ databases">
        <title>A transcriptomic atlas of mushroom development highlights an independent origin of complex multicellularity.</title>
        <authorList>
            <consortium name="DOE Joint Genome Institute"/>
            <person name="Krizsan K."/>
            <person name="Almasi E."/>
            <person name="Merenyi Z."/>
            <person name="Sahu N."/>
            <person name="Viragh M."/>
            <person name="Koszo T."/>
            <person name="Mondo S."/>
            <person name="Kiss B."/>
            <person name="Balint B."/>
            <person name="Kues U."/>
            <person name="Barry K."/>
            <person name="Hegedus J.C."/>
            <person name="Henrissat B."/>
            <person name="Johnson J."/>
            <person name="Lipzen A."/>
            <person name="Ohm R."/>
            <person name="Nagy I."/>
            <person name="Pangilinan J."/>
            <person name="Yan J."/>
            <person name="Xiong Y."/>
            <person name="Grigoriev I.V."/>
            <person name="Hibbett D.S."/>
            <person name="Nagy L.G."/>
        </authorList>
    </citation>
    <scope>NUCLEOTIDE SEQUENCE [LARGE SCALE GENOMIC DNA]</scope>
    <source>
        <strain evidence="2 3">SZMC22713</strain>
    </source>
</reference>
<evidence type="ECO:0000313" key="3">
    <source>
        <dbReference type="Proteomes" id="UP000294933"/>
    </source>
</evidence>
<proteinExistence type="predicted"/>
<evidence type="ECO:0000313" key="2">
    <source>
        <dbReference type="EMBL" id="TDL21072.1"/>
    </source>
</evidence>
<accession>A0A4Y7Q1N6</accession>
<protein>
    <submittedName>
        <fullName evidence="2">Uncharacterized protein</fullName>
    </submittedName>
</protein>
<dbReference type="OrthoDB" id="3251775at2759"/>
<keyword evidence="3" id="KW-1185">Reference proteome</keyword>
<organism evidence="2 3">
    <name type="scientific">Rickenella mellea</name>
    <dbReference type="NCBI Taxonomy" id="50990"/>
    <lineage>
        <taxon>Eukaryota</taxon>
        <taxon>Fungi</taxon>
        <taxon>Dikarya</taxon>
        <taxon>Basidiomycota</taxon>
        <taxon>Agaricomycotina</taxon>
        <taxon>Agaricomycetes</taxon>
        <taxon>Hymenochaetales</taxon>
        <taxon>Rickenellaceae</taxon>
        <taxon>Rickenella</taxon>
    </lineage>
</organism>
<dbReference type="VEuPathDB" id="FungiDB:BD410DRAFT_804502"/>